<name>A0ABP5K2Y8_9ACTN</name>
<dbReference type="EMBL" id="BAAAPF010000079">
    <property type="protein sequence ID" value="GAA2124212.1"/>
    <property type="molecule type" value="Genomic_DNA"/>
</dbReference>
<protein>
    <submittedName>
        <fullName evidence="3">ATP-binding protein</fullName>
    </submittedName>
</protein>
<feature type="domain" description="Histidine kinase/HSP90-like ATPase" evidence="2">
    <location>
        <begin position="7"/>
        <end position="119"/>
    </location>
</feature>
<keyword evidence="1" id="KW-0723">Serine/threonine-protein kinase</keyword>
<organism evidence="3 4">
    <name type="scientific">Streptomyces synnematoformans</name>
    <dbReference type="NCBI Taxonomy" id="415721"/>
    <lineage>
        <taxon>Bacteria</taxon>
        <taxon>Bacillati</taxon>
        <taxon>Actinomycetota</taxon>
        <taxon>Actinomycetes</taxon>
        <taxon>Kitasatosporales</taxon>
        <taxon>Streptomycetaceae</taxon>
        <taxon>Streptomyces</taxon>
    </lineage>
</organism>
<evidence type="ECO:0000259" key="2">
    <source>
        <dbReference type="Pfam" id="PF13581"/>
    </source>
</evidence>
<dbReference type="PANTHER" id="PTHR35526:SF3">
    <property type="entry name" value="ANTI-SIGMA-F FACTOR RSBW"/>
    <property type="match status" value="1"/>
</dbReference>
<comment type="caution">
    <text evidence="3">The sequence shown here is derived from an EMBL/GenBank/DDBJ whole genome shotgun (WGS) entry which is preliminary data.</text>
</comment>
<dbReference type="Gene3D" id="3.30.565.10">
    <property type="entry name" value="Histidine kinase-like ATPase, C-terminal domain"/>
    <property type="match status" value="1"/>
</dbReference>
<keyword evidence="1" id="KW-0418">Kinase</keyword>
<evidence type="ECO:0000313" key="4">
    <source>
        <dbReference type="Proteomes" id="UP001500443"/>
    </source>
</evidence>
<evidence type="ECO:0000256" key="1">
    <source>
        <dbReference type="ARBA" id="ARBA00022527"/>
    </source>
</evidence>
<dbReference type="GO" id="GO:0005524">
    <property type="term" value="F:ATP binding"/>
    <property type="evidence" value="ECO:0007669"/>
    <property type="project" value="UniProtKB-KW"/>
</dbReference>
<sequence length="135" mass="14593">MNSRMFPRSAAAVGRARAFVAGCIGGCAAEQADDIRVCVSELVTNALQHTPTGRRFLVRVVLNESVVRIEVHDASSDTPHLCTPADTDDRGRGLHLVDALADDWGVSDRTGPGKVVWVTFKIRTAAEVTCERHIP</sequence>
<dbReference type="Proteomes" id="UP001500443">
    <property type="component" value="Unassembled WGS sequence"/>
</dbReference>
<gene>
    <name evidence="3" type="ORF">GCM10009802_28980</name>
</gene>
<keyword evidence="3" id="KW-0547">Nucleotide-binding</keyword>
<keyword evidence="1" id="KW-0808">Transferase</keyword>
<keyword evidence="4" id="KW-1185">Reference proteome</keyword>
<keyword evidence="3" id="KW-0067">ATP-binding</keyword>
<dbReference type="PANTHER" id="PTHR35526">
    <property type="entry name" value="ANTI-SIGMA-F FACTOR RSBW-RELATED"/>
    <property type="match status" value="1"/>
</dbReference>
<dbReference type="InterPro" id="IPR003594">
    <property type="entry name" value="HATPase_dom"/>
</dbReference>
<dbReference type="InterPro" id="IPR036890">
    <property type="entry name" value="HATPase_C_sf"/>
</dbReference>
<dbReference type="InterPro" id="IPR050267">
    <property type="entry name" value="Anti-sigma-factor_SerPK"/>
</dbReference>
<dbReference type="SUPFAM" id="SSF55874">
    <property type="entry name" value="ATPase domain of HSP90 chaperone/DNA topoisomerase II/histidine kinase"/>
    <property type="match status" value="1"/>
</dbReference>
<accession>A0ABP5K2Y8</accession>
<dbReference type="Pfam" id="PF13581">
    <property type="entry name" value="HATPase_c_2"/>
    <property type="match status" value="1"/>
</dbReference>
<dbReference type="CDD" id="cd16936">
    <property type="entry name" value="HATPase_RsbW-like"/>
    <property type="match status" value="1"/>
</dbReference>
<proteinExistence type="predicted"/>
<reference evidence="4" key="1">
    <citation type="journal article" date="2019" name="Int. J. Syst. Evol. Microbiol.">
        <title>The Global Catalogue of Microorganisms (GCM) 10K type strain sequencing project: providing services to taxonomists for standard genome sequencing and annotation.</title>
        <authorList>
            <consortium name="The Broad Institute Genomics Platform"/>
            <consortium name="The Broad Institute Genome Sequencing Center for Infectious Disease"/>
            <person name="Wu L."/>
            <person name="Ma J."/>
        </authorList>
    </citation>
    <scope>NUCLEOTIDE SEQUENCE [LARGE SCALE GENOMIC DNA]</scope>
    <source>
        <strain evidence="4">JCM 15481</strain>
    </source>
</reference>
<evidence type="ECO:0000313" key="3">
    <source>
        <dbReference type="EMBL" id="GAA2124212.1"/>
    </source>
</evidence>